<evidence type="ECO:0000256" key="6">
    <source>
        <dbReference type="ARBA" id="ARBA00023244"/>
    </source>
</evidence>
<gene>
    <name evidence="7" type="primary">hemL</name>
    <name evidence="8" type="ORF">CYPRO_2816</name>
</gene>
<keyword evidence="6 7" id="KW-0627">Porphyrin biosynthesis</keyword>
<dbReference type="Proteomes" id="UP000254808">
    <property type="component" value="Chromosome"/>
</dbReference>
<comment type="catalytic activity">
    <reaction evidence="7">
        <text>(S)-4-amino-5-oxopentanoate = 5-aminolevulinate</text>
        <dbReference type="Rhea" id="RHEA:14265"/>
        <dbReference type="ChEBI" id="CHEBI:57501"/>
        <dbReference type="ChEBI" id="CHEBI:356416"/>
        <dbReference type="EC" id="5.4.3.8"/>
    </reaction>
</comment>
<reference evidence="8 9" key="1">
    <citation type="submission" date="2018-03" db="EMBL/GenBank/DDBJ databases">
        <title>Phenotypic and genomic properties of Cyclonatronum proteinivorum gen. nov., sp. nov., a haloalkaliphilic bacteroidete from soda lakes possessing Na+-translocating rhodopsin.</title>
        <authorList>
            <person name="Toshchakov S.V."/>
            <person name="Korzhenkov A."/>
            <person name="Samarov N.I."/>
            <person name="Kublanov I.V."/>
            <person name="Muntyan M.S."/>
            <person name="Sorokin D.Y."/>
        </authorList>
    </citation>
    <scope>NUCLEOTIDE SEQUENCE [LARGE SCALE GENOMIC DNA]</scope>
    <source>
        <strain evidence="8 9">Omega</strain>
    </source>
</reference>
<dbReference type="NCBIfam" id="NF000818">
    <property type="entry name" value="PRK00062.1"/>
    <property type="match status" value="1"/>
</dbReference>
<dbReference type="CDD" id="cd00610">
    <property type="entry name" value="OAT_like"/>
    <property type="match status" value="1"/>
</dbReference>
<dbReference type="InterPro" id="IPR005814">
    <property type="entry name" value="Aminotrans_3"/>
</dbReference>
<comment type="similarity">
    <text evidence="3 7">Belongs to the class-III pyridoxal-phosphate-dependent aminotransferase family. HemL subfamily.</text>
</comment>
<feature type="modified residue" description="N6-(pyridoxal phosphate)lysine" evidence="7">
    <location>
        <position position="266"/>
    </location>
</feature>
<evidence type="ECO:0000256" key="3">
    <source>
        <dbReference type="ARBA" id="ARBA00008981"/>
    </source>
</evidence>
<dbReference type="InterPro" id="IPR015422">
    <property type="entry name" value="PyrdxlP-dep_Trfase_small"/>
</dbReference>
<evidence type="ECO:0000256" key="5">
    <source>
        <dbReference type="ARBA" id="ARBA00023235"/>
    </source>
</evidence>
<comment type="subunit">
    <text evidence="7">Homodimer.</text>
</comment>
<comment type="subcellular location">
    <subcellularLocation>
        <location evidence="7">Cytoplasm</location>
    </subcellularLocation>
</comment>
<dbReference type="NCBIfam" id="TIGR00713">
    <property type="entry name" value="hemL"/>
    <property type="match status" value="1"/>
</dbReference>
<dbReference type="GO" id="GO:0042286">
    <property type="term" value="F:glutamate-1-semialdehyde 2,1-aminomutase activity"/>
    <property type="evidence" value="ECO:0007669"/>
    <property type="project" value="UniProtKB-UniRule"/>
</dbReference>
<accession>A0A345UNK2</accession>
<dbReference type="InterPro" id="IPR004639">
    <property type="entry name" value="4pyrrol_synth_GluAld_NH2Trfase"/>
</dbReference>
<dbReference type="SUPFAM" id="SSF53383">
    <property type="entry name" value="PLP-dependent transferases"/>
    <property type="match status" value="1"/>
</dbReference>
<keyword evidence="7" id="KW-0963">Cytoplasm</keyword>
<sequence>MYEKSEVLFKRAQQFIPGGVNSPVRAFKAVGGTPVFFERAEGSVLYDADGNSYIDYVGSWGPMLLGHAWPPVVKAVQDAAARSTSFGAPTELEIELAELIQQMVPGLDKVRMVNSGTEACMSAIRVARGYTERDKIIKFEGNYHGHGDSFLIKAGSGAMTFGTPSSPGVTKGTAQDTLTANFNDIEDVKRLFAENKGQVAALIIEPIAGNMGCVPPADGFLQGLRDICTAEGAILIFDEVMCGFRVAPGGAQQLYGVQADLVTFGKIIGAGLPVGAYGGKEEIMNVVSPVGPVYQAGTLSGNPLAMSAGLALLSELHKNPSVYEELEHKTAHLEEWLHRVFKHHEITHSFNRVGSMLGIFFCEGPVTDFESCAKTDVEFFGKFFHGMLKRGVYLPPSAFESLFLSNAITQVQLDHTVNAADETVEELIQQAQHKG</sequence>
<dbReference type="EMBL" id="CP027806">
    <property type="protein sequence ID" value="AXJ02054.1"/>
    <property type="molecule type" value="Genomic_DNA"/>
</dbReference>
<comment type="cofactor">
    <cofactor evidence="1 7">
        <name>pyridoxal 5'-phosphate</name>
        <dbReference type="ChEBI" id="CHEBI:597326"/>
    </cofactor>
</comment>
<dbReference type="GO" id="GO:0030170">
    <property type="term" value="F:pyridoxal phosphate binding"/>
    <property type="evidence" value="ECO:0007669"/>
    <property type="project" value="InterPro"/>
</dbReference>
<comment type="pathway">
    <text evidence="2">Porphyrin-containing compound metabolism; protoporphyrin-IX biosynthesis; 5-aminolevulinate from L-glutamyl-tRNA(Glu): step 2/2.</text>
</comment>
<dbReference type="FunFam" id="3.40.640.10:FF:000021">
    <property type="entry name" value="Glutamate-1-semialdehyde 2,1-aminomutase"/>
    <property type="match status" value="1"/>
</dbReference>
<dbReference type="OrthoDB" id="9807885at2"/>
<dbReference type="PANTHER" id="PTHR43713">
    <property type="entry name" value="GLUTAMATE-1-SEMIALDEHYDE 2,1-AMINOMUTASE"/>
    <property type="match status" value="1"/>
</dbReference>
<evidence type="ECO:0000256" key="4">
    <source>
        <dbReference type="ARBA" id="ARBA00022898"/>
    </source>
</evidence>
<evidence type="ECO:0000256" key="1">
    <source>
        <dbReference type="ARBA" id="ARBA00001933"/>
    </source>
</evidence>
<evidence type="ECO:0000256" key="2">
    <source>
        <dbReference type="ARBA" id="ARBA00004819"/>
    </source>
</evidence>
<dbReference type="RefSeq" id="WP_114985188.1">
    <property type="nucleotide sequence ID" value="NZ_CP027806.1"/>
</dbReference>
<proteinExistence type="inferred from homology"/>
<dbReference type="PROSITE" id="PS00600">
    <property type="entry name" value="AA_TRANSFER_CLASS_3"/>
    <property type="match status" value="1"/>
</dbReference>
<dbReference type="KEGG" id="cprv:CYPRO_2816"/>
<dbReference type="EC" id="5.4.3.8" evidence="7"/>
<protein>
    <recommendedName>
        <fullName evidence="7">Glutamate-1-semialdehyde 2,1-aminomutase</fullName>
        <shortName evidence="7">GSA</shortName>
        <ecNumber evidence="7">5.4.3.8</ecNumber>
    </recommendedName>
    <alternativeName>
        <fullName evidence="7">Glutamate-1-semialdehyde aminotransferase</fullName>
        <shortName evidence="7">GSA-AT</shortName>
    </alternativeName>
</protein>
<dbReference type="Gene3D" id="3.90.1150.10">
    <property type="entry name" value="Aspartate Aminotransferase, domain 1"/>
    <property type="match status" value="1"/>
</dbReference>
<dbReference type="GO" id="GO:0006782">
    <property type="term" value="P:protoporphyrinogen IX biosynthetic process"/>
    <property type="evidence" value="ECO:0007669"/>
    <property type="project" value="UniProtKB-UniRule"/>
</dbReference>
<dbReference type="AlphaFoldDB" id="A0A345UNK2"/>
<keyword evidence="5 7" id="KW-0413">Isomerase</keyword>
<dbReference type="GO" id="GO:0008483">
    <property type="term" value="F:transaminase activity"/>
    <property type="evidence" value="ECO:0007669"/>
    <property type="project" value="InterPro"/>
</dbReference>
<dbReference type="UniPathway" id="UPA00251">
    <property type="reaction ID" value="UER00317"/>
</dbReference>
<dbReference type="Pfam" id="PF00202">
    <property type="entry name" value="Aminotran_3"/>
    <property type="match status" value="1"/>
</dbReference>
<dbReference type="HAMAP" id="MF_00375">
    <property type="entry name" value="HemL_aminotrans_3"/>
    <property type="match status" value="1"/>
</dbReference>
<dbReference type="InterPro" id="IPR015424">
    <property type="entry name" value="PyrdxlP-dep_Trfase"/>
</dbReference>
<name>A0A345UNK2_9BACT</name>
<dbReference type="PANTHER" id="PTHR43713:SF3">
    <property type="entry name" value="GLUTAMATE-1-SEMIALDEHYDE 2,1-AMINOMUTASE 1, CHLOROPLASTIC-RELATED"/>
    <property type="match status" value="1"/>
</dbReference>
<dbReference type="GO" id="GO:0005737">
    <property type="term" value="C:cytoplasm"/>
    <property type="evidence" value="ECO:0007669"/>
    <property type="project" value="UniProtKB-SubCell"/>
</dbReference>
<dbReference type="InterPro" id="IPR049704">
    <property type="entry name" value="Aminotrans_3_PPA_site"/>
</dbReference>
<keyword evidence="4 7" id="KW-0663">Pyridoxal phosphate</keyword>
<evidence type="ECO:0000313" key="9">
    <source>
        <dbReference type="Proteomes" id="UP000254808"/>
    </source>
</evidence>
<keyword evidence="9" id="KW-1185">Reference proteome</keyword>
<organism evidence="8 9">
    <name type="scientific">Cyclonatronum proteinivorum</name>
    <dbReference type="NCBI Taxonomy" id="1457365"/>
    <lineage>
        <taxon>Bacteria</taxon>
        <taxon>Pseudomonadati</taxon>
        <taxon>Balneolota</taxon>
        <taxon>Balneolia</taxon>
        <taxon>Balneolales</taxon>
        <taxon>Cyclonatronaceae</taxon>
        <taxon>Cyclonatronum</taxon>
    </lineage>
</organism>
<dbReference type="Gene3D" id="3.40.640.10">
    <property type="entry name" value="Type I PLP-dependent aspartate aminotransferase-like (Major domain)"/>
    <property type="match status" value="1"/>
</dbReference>
<evidence type="ECO:0000313" key="8">
    <source>
        <dbReference type="EMBL" id="AXJ02054.1"/>
    </source>
</evidence>
<evidence type="ECO:0000256" key="7">
    <source>
        <dbReference type="HAMAP-Rule" id="MF_00375"/>
    </source>
</evidence>
<dbReference type="InterPro" id="IPR015421">
    <property type="entry name" value="PyrdxlP-dep_Trfase_major"/>
</dbReference>